<evidence type="ECO:0000259" key="3">
    <source>
        <dbReference type="Pfam" id="PF16344"/>
    </source>
</evidence>
<dbReference type="OrthoDB" id="646755at2"/>
<dbReference type="RefSeq" id="WP_078670499.1">
    <property type="nucleotide sequence ID" value="NZ_FUWZ01000003.1"/>
</dbReference>
<evidence type="ECO:0000256" key="1">
    <source>
        <dbReference type="SAM" id="Phobius"/>
    </source>
</evidence>
<gene>
    <name evidence="4" type="ORF">SAMN04488128_103123</name>
</gene>
<reference evidence="5" key="1">
    <citation type="submission" date="2017-02" db="EMBL/GenBank/DDBJ databases">
        <authorList>
            <person name="Varghese N."/>
            <person name="Submissions S."/>
        </authorList>
    </citation>
    <scope>NUCLEOTIDE SEQUENCE [LARGE SCALE GENOMIC DNA]</scope>
    <source>
        <strain evidence="5">DSM 22224</strain>
    </source>
</reference>
<feature type="domain" description="FecR protein" evidence="2">
    <location>
        <begin position="176"/>
        <end position="271"/>
    </location>
</feature>
<organism evidence="4 5">
    <name type="scientific">Chitinophaga eiseniae</name>
    <dbReference type="NCBI Taxonomy" id="634771"/>
    <lineage>
        <taxon>Bacteria</taxon>
        <taxon>Pseudomonadati</taxon>
        <taxon>Bacteroidota</taxon>
        <taxon>Chitinophagia</taxon>
        <taxon>Chitinophagales</taxon>
        <taxon>Chitinophagaceae</taxon>
        <taxon>Chitinophaga</taxon>
    </lineage>
</organism>
<dbReference type="Pfam" id="PF04773">
    <property type="entry name" value="FecR"/>
    <property type="match status" value="1"/>
</dbReference>
<dbReference type="Gene3D" id="2.60.120.1440">
    <property type="match status" value="1"/>
</dbReference>
<dbReference type="EMBL" id="FUWZ01000003">
    <property type="protein sequence ID" value="SKA29469.1"/>
    <property type="molecule type" value="Genomic_DNA"/>
</dbReference>
<evidence type="ECO:0000259" key="2">
    <source>
        <dbReference type="Pfam" id="PF04773"/>
    </source>
</evidence>
<dbReference type="InterPro" id="IPR006860">
    <property type="entry name" value="FecR"/>
</dbReference>
<proteinExistence type="predicted"/>
<feature type="transmembrane region" description="Helical" evidence="1">
    <location>
        <begin position="84"/>
        <end position="104"/>
    </location>
</feature>
<dbReference type="Pfam" id="PF16344">
    <property type="entry name" value="FecR_C"/>
    <property type="match status" value="1"/>
</dbReference>
<dbReference type="InterPro" id="IPR032508">
    <property type="entry name" value="FecR_C"/>
</dbReference>
<dbReference type="PANTHER" id="PTHR30273">
    <property type="entry name" value="PERIPLASMIC SIGNAL SENSOR AND SIGMA FACTOR ACTIVATOR FECR-RELATED"/>
    <property type="match status" value="1"/>
</dbReference>
<sequence>MERILEIYERALAGKATEGEMNILRSWLAGRENNGPAQELLEQSFFRTTATVDIPEEKAQAIFQAIITADKTPDRVRHIFPRRWWWAAASVALLLAASAAYYLLQEHQTVRAPAVADVAPAHKGAILTLSDGSQVVLDSAKNGLVASQNGARILLDSGQLSYDPVAGSADAITYNAISTPKGRQFNLQLPDGTQVWLNAASSIRYPTLFKGAERKVEITGEAYFEVAQNSKMPFRINVNKQALIEVLGTSFNINAYGDNGTINTTLISGTVAVKHTPIKTSSSERVILKPGQTAQMAIAHDLNTVDKIKVIPDADINKAVAWKNGAFNLEGSSLKEVMKEVERWYDIEVVYENNKIPDIYFTGEMSRNVKLSSFLKALKEWQINYRLDNNRLIILP</sequence>
<dbReference type="Proteomes" id="UP000190367">
    <property type="component" value="Unassembled WGS sequence"/>
</dbReference>
<keyword evidence="5" id="KW-1185">Reference proteome</keyword>
<accession>A0A1T4SML2</accession>
<feature type="domain" description="Protein FecR C-terminal" evidence="3">
    <location>
        <begin position="327"/>
        <end position="394"/>
    </location>
</feature>
<protein>
    <submittedName>
        <fullName evidence="4">FecR protein</fullName>
    </submittedName>
</protein>
<dbReference type="AlphaFoldDB" id="A0A1T4SML2"/>
<evidence type="ECO:0000313" key="5">
    <source>
        <dbReference type="Proteomes" id="UP000190367"/>
    </source>
</evidence>
<dbReference type="PANTHER" id="PTHR30273:SF2">
    <property type="entry name" value="PROTEIN FECR"/>
    <property type="match status" value="1"/>
</dbReference>
<keyword evidence="1" id="KW-1133">Transmembrane helix</keyword>
<keyword evidence="1" id="KW-0812">Transmembrane</keyword>
<keyword evidence="1" id="KW-0472">Membrane</keyword>
<dbReference type="STRING" id="634771.SAMN04488128_103123"/>
<evidence type="ECO:0000313" key="4">
    <source>
        <dbReference type="EMBL" id="SKA29469.1"/>
    </source>
</evidence>
<dbReference type="InterPro" id="IPR012373">
    <property type="entry name" value="Ferrdict_sens_TM"/>
</dbReference>
<dbReference type="Gene3D" id="3.55.50.30">
    <property type="match status" value="1"/>
</dbReference>
<dbReference type="GO" id="GO:0016989">
    <property type="term" value="F:sigma factor antagonist activity"/>
    <property type="evidence" value="ECO:0007669"/>
    <property type="project" value="TreeGrafter"/>
</dbReference>
<name>A0A1T4SML2_9BACT</name>